<evidence type="ECO:0000256" key="2">
    <source>
        <dbReference type="SAM" id="SignalP"/>
    </source>
</evidence>
<feature type="compositionally biased region" description="Basic and acidic residues" evidence="1">
    <location>
        <begin position="622"/>
        <end position="632"/>
    </location>
</feature>
<accession>A0AAV9UPM2</accession>
<keyword evidence="4" id="KW-1185">Reference proteome</keyword>
<dbReference type="EMBL" id="JAVHNS010000010">
    <property type="protein sequence ID" value="KAK6342213.1"/>
    <property type="molecule type" value="Genomic_DNA"/>
</dbReference>
<feature type="region of interest" description="Disordered" evidence="1">
    <location>
        <begin position="672"/>
        <end position="695"/>
    </location>
</feature>
<evidence type="ECO:0000256" key="1">
    <source>
        <dbReference type="SAM" id="MobiDB-lite"/>
    </source>
</evidence>
<feature type="compositionally biased region" description="Low complexity" evidence="1">
    <location>
        <begin position="361"/>
        <end position="370"/>
    </location>
</feature>
<dbReference type="AlphaFoldDB" id="A0AAV9UPM2"/>
<feature type="compositionally biased region" description="Low complexity" evidence="1">
    <location>
        <begin position="422"/>
        <end position="431"/>
    </location>
</feature>
<dbReference type="Proteomes" id="UP001373714">
    <property type="component" value="Unassembled WGS sequence"/>
</dbReference>
<proteinExistence type="predicted"/>
<feature type="region of interest" description="Disordered" evidence="1">
    <location>
        <begin position="529"/>
        <end position="582"/>
    </location>
</feature>
<feature type="chain" id="PRO_5043709870" evidence="2">
    <location>
        <begin position="26"/>
        <end position="831"/>
    </location>
</feature>
<feature type="compositionally biased region" description="Polar residues" evidence="1">
    <location>
        <begin position="805"/>
        <end position="818"/>
    </location>
</feature>
<organism evidence="3 4">
    <name type="scientific">Orbilia blumenaviensis</name>
    <dbReference type="NCBI Taxonomy" id="1796055"/>
    <lineage>
        <taxon>Eukaryota</taxon>
        <taxon>Fungi</taxon>
        <taxon>Dikarya</taxon>
        <taxon>Ascomycota</taxon>
        <taxon>Pezizomycotina</taxon>
        <taxon>Orbiliomycetes</taxon>
        <taxon>Orbiliales</taxon>
        <taxon>Orbiliaceae</taxon>
        <taxon>Orbilia</taxon>
    </lineage>
</organism>
<feature type="signal peptide" evidence="2">
    <location>
        <begin position="1"/>
        <end position="25"/>
    </location>
</feature>
<feature type="region of interest" description="Disordered" evidence="1">
    <location>
        <begin position="361"/>
        <end position="460"/>
    </location>
</feature>
<comment type="caution">
    <text evidence="3">The sequence shown here is derived from an EMBL/GenBank/DDBJ whole genome shotgun (WGS) entry which is preliminary data.</text>
</comment>
<reference evidence="3 4" key="1">
    <citation type="submission" date="2019-10" db="EMBL/GenBank/DDBJ databases">
        <authorList>
            <person name="Palmer J.M."/>
        </authorList>
    </citation>
    <scope>NUCLEOTIDE SEQUENCE [LARGE SCALE GENOMIC DNA]</scope>
    <source>
        <strain evidence="3 4">TWF730</strain>
    </source>
</reference>
<evidence type="ECO:0000313" key="3">
    <source>
        <dbReference type="EMBL" id="KAK6342213.1"/>
    </source>
</evidence>
<evidence type="ECO:0000313" key="4">
    <source>
        <dbReference type="Proteomes" id="UP001373714"/>
    </source>
</evidence>
<keyword evidence="2" id="KW-0732">Signal</keyword>
<sequence>MLSNNHGSIIPFLFINLALLTQTHAFYLLPLTALRQPWSRSTPTVPILQNYGNRETCHDFPATYASTTSDYLESLAIYNPPNGPEVQAIGFWSSEGCDTAYTRKKPDFIIQIAADKIFGIHMIPLARGGTRAAPKSFRVLGPYQEVTGLQGYLRGGQIAPERTTVWNTNPSAVKIGLPPDATVPTKWFVQTWFVSTPWWLPEVSSTQMLYRFIRDWMEMALLKLVGVEPQELWGMWNMLEDAIPGVVKDRLEAYAAQNGRALEDLYANPTIQTVNQNAQRIIRNPMMQMAPLPQTMQQPEVVLPESTRSLPGGYIPGSIYPQPLNYQRDSYGAVANQGLIAPLNHPDQDLINILYPGIPASSGSQGSRSRLGNFEPLPRLTESRSGEGSQGGLESDTEEEERVDWSRMPGSMNQPDVDLNINPQQLNLQPQTEAPNTNQPRPQRFDPSRPPFSAQEIQESPILSALTRLIDRDMPYAEELIPYEQRRPQFQNLLPATQPAFALPRQPSEIPEYRFTDQELTDFRARLDDEVERSQRRNSRQGRPRTPFYRRVESDFDGDSDDKSSSSNNEDQDPLDSIQVGSGLPANFDRLLDSTGIGLPSPASLQNIQFPQLDPLRRAWEEAQEQMNRENADTDASYSPIKSGLASNAGNDGSEVANAGVQDLPRLERSQSLNAGAPGVGGNGNGNRRGQGTQSMPRVSLFSNARPEAPPTINLNQIINEIPNAGPVGSSQNLVPQFNAPPRGSNLQSAPIYSSQLLGQADIPTSALNDNIALLGSLPARGGRPFDEGPDRLYNEIRANPLQDAISNSRAANSQQGEDNGEPGGKKQKPN</sequence>
<feature type="region of interest" description="Disordered" evidence="1">
    <location>
        <begin position="804"/>
        <end position="831"/>
    </location>
</feature>
<feature type="compositionally biased region" description="Polar residues" evidence="1">
    <location>
        <begin position="432"/>
        <end position="441"/>
    </location>
</feature>
<feature type="compositionally biased region" description="Gly residues" evidence="1">
    <location>
        <begin position="678"/>
        <end position="689"/>
    </location>
</feature>
<name>A0AAV9UPM2_9PEZI</name>
<feature type="region of interest" description="Disordered" evidence="1">
    <location>
        <begin position="622"/>
        <end position="657"/>
    </location>
</feature>
<protein>
    <submittedName>
        <fullName evidence="3">Uncharacterized protein</fullName>
    </submittedName>
</protein>
<gene>
    <name evidence="3" type="ORF">TWF730_001691</name>
</gene>